<dbReference type="Proteomes" id="UP001055811">
    <property type="component" value="Linkage Group LG08"/>
</dbReference>
<gene>
    <name evidence="1" type="ORF">L2E82_44809</name>
</gene>
<accession>A0ACB8ZSK0</accession>
<reference evidence="2" key="1">
    <citation type="journal article" date="2022" name="Mol. Ecol. Resour.">
        <title>The genomes of chicory, endive, great burdock and yacon provide insights into Asteraceae palaeo-polyploidization history and plant inulin production.</title>
        <authorList>
            <person name="Fan W."/>
            <person name="Wang S."/>
            <person name="Wang H."/>
            <person name="Wang A."/>
            <person name="Jiang F."/>
            <person name="Liu H."/>
            <person name="Zhao H."/>
            <person name="Xu D."/>
            <person name="Zhang Y."/>
        </authorList>
    </citation>
    <scope>NUCLEOTIDE SEQUENCE [LARGE SCALE GENOMIC DNA]</scope>
    <source>
        <strain evidence="2">cv. Punajuju</strain>
    </source>
</reference>
<evidence type="ECO:0000313" key="1">
    <source>
        <dbReference type="EMBL" id="KAI3700188.1"/>
    </source>
</evidence>
<sequence length="67" mass="7228">MAMRITHLVPLLASAKRTSSSSPSPTAPAPGYSRNSNNQRNKEARNEQRGSGGSNPSRRLQQVIVNP</sequence>
<keyword evidence="2" id="KW-1185">Reference proteome</keyword>
<comment type="caution">
    <text evidence="1">The sequence shown here is derived from an EMBL/GenBank/DDBJ whole genome shotgun (WGS) entry which is preliminary data.</text>
</comment>
<proteinExistence type="predicted"/>
<name>A0ACB8ZSK0_CICIN</name>
<organism evidence="1 2">
    <name type="scientific">Cichorium intybus</name>
    <name type="common">Chicory</name>
    <dbReference type="NCBI Taxonomy" id="13427"/>
    <lineage>
        <taxon>Eukaryota</taxon>
        <taxon>Viridiplantae</taxon>
        <taxon>Streptophyta</taxon>
        <taxon>Embryophyta</taxon>
        <taxon>Tracheophyta</taxon>
        <taxon>Spermatophyta</taxon>
        <taxon>Magnoliopsida</taxon>
        <taxon>eudicotyledons</taxon>
        <taxon>Gunneridae</taxon>
        <taxon>Pentapetalae</taxon>
        <taxon>asterids</taxon>
        <taxon>campanulids</taxon>
        <taxon>Asterales</taxon>
        <taxon>Asteraceae</taxon>
        <taxon>Cichorioideae</taxon>
        <taxon>Cichorieae</taxon>
        <taxon>Cichoriinae</taxon>
        <taxon>Cichorium</taxon>
    </lineage>
</organism>
<dbReference type="EMBL" id="CM042016">
    <property type="protein sequence ID" value="KAI3700188.1"/>
    <property type="molecule type" value="Genomic_DNA"/>
</dbReference>
<evidence type="ECO:0000313" key="2">
    <source>
        <dbReference type="Proteomes" id="UP001055811"/>
    </source>
</evidence>
<reference evidence="1 2" key="2">
    <citation type="journal article" date="2022" name="Mol. Ecol. Resour.">
        <title>The genomes of chicory, endive, great burdock and yacon provide insights into Asteraceae paleo-polyploidization history and plant inulin production.</title>
        <authorList>
            <person name="Fan W."/>
            <person name="Wang S."/>
            <person name="Wang H."/>
            <person name="Wang A."/>
            <person name="Jiang F."/>
            <person name="Liu H."/>
            <person name="Zhao H."/>
            <person name="Xu D."/>
            <person name="Zhang Y."/>
        </authorList>
    </citation>
    <scope>NUCLEOTIDE SEQUENCE [LARGE SCALE GENOMIC DNA]</scope>
    <source>
        <strain evidence="2">cv. Punajuju</strain>
        <tissue evidence="1">Leaves</tissue>
    </source>
</reference>
<protein>
    <submittedName>
        <fullName evidence="1">Uncharacterized protein</fullName>
    </submittedName>
</protein>